<proteinExistence type="predicted"/>
<dbReference type="OrthoDB" id="5428890at2759"/>
<protein>
    <submittedName>
        <fullName evidence="2">Uncharacterized protein</fullName>
    </submittedName>
</protein>
<dbReference type="HOGENOM" id="CLU_053383_2_1_1"/>
<dbReference type="Proteomes" id="UP000028524">
    <property type="component" value="Unassembled WGS sequence"/>
</dbReference>
<keyword evidence="1" id="KW-1133">Transmembrane helix</keyword>
<sequence>MIRVPATADTLFTLLWGTRQSSDRLLNGDLASCLRKKPYLDYFRIQCGYFAKAESSVQENLDVIKDVVGILKTGASRKDILSLRHTRDDAHRLCISILPKELVDETLHTLALSFPQALFESSNRSTREEQKWFKKFCQLHVQETHCEADDRVVRCGTLQANQRQVEQFHYWRDRLVVLKQIYDDSTPATLSQWWFDRRNGPQWYTFWVAALVLLITTLLGLVQCIESALQVYKAYYPS</sequence>
<evidence type="ECO:0000313" key="2">
    <source>
        <dbReference type="EMBL" id="KFA68086.1"/>
    </source>
</evidence>
<feature type="transmembrane region" description="Helical" evidence="1">
    <location>
        <begin position="203"/>
        <end position="222"/>
    </location>
</feature>
<accession>A0A084QVV1</accession>
<organism evidence="2 3">
    <name type="scientific">Stachybotrys chlorohalonatus (strain IBT 40285)</name>
    <dbReference type="NCBI Taxonomy" id="1283841"/>
    <lineage>
        <taxon>Eukaryota</taxon>
        <taxon>Fungi</taxon>
        <taxon>Dikarya</taxon>
        <taxon>Ascomycota</taxon>
        <taxon>Pezizomycotina</taxon>
        <taxon>Sordariomycetes</taxon>
        <taxon>Hypocreomycetidae</taxon>
        <taxon>Hypocreales</taxon>
        <taxon>Stachybotryaceae</taxon>
        <taxon>Stachybotrys</taxon>
    </lineage>
</organism>
<name>A0A084QVV1_STAC4</name>
<keyword evidence="1" id="KW-0812">Transmembrane</keyword>
<dbReference type="InParanoid" id="A0A084QVV1"/>
<dbReference type="EMBL" id="KL660000">
    <property type="protein sequence ID" value="KFA68086.1"/>
    <property type="molecule type" value="Genomic_DNA"/>
</dbReference>
<evidence type="ECO:0000256" key="1">
    <source>
        <dbReference type="SAM" id="Phobius"/>
    </source>
</evidence>
<gene>
    <name evidence="2" type="ORF">S40285_02568</name>
</gene>
<evidence type="ECO:0000313" key="3">
    <source>
        <dbReference type="Proteomes" id="UP000028524"/>
    </source>
</evidence>
<reference evidence="2 3" key="1">
    <citation type="journal article" date="2014" name="BMC Genomics">
        <title>Comparative genome sequencing reveals chemotype-specific gene clusters in the toxigenic black mold Stachybotrys.</title>
        <authorList>
            <person name="Semeiks J."/>
            <person name="Borek D."/>
            <person name="Otwinowski Z."/>
            <person name="Grishin N.V."/>
        </authorList>
    </citation>
    <scope>NUCLEOTIDE SEQUENCE [LARGE SCALE GENOMIC DNA]</scope>
    <source>
        <strain evidence="2 3">IBT 40285</strain>
    </source>
</reference>
<dbReference type="AlphaFoldDB" id="A0A084QVV1"/>
<keyword evidence="3" id="KW-1185">Reference proteome</keyword>
<keyword evidence="1" id="KW-0472">Membrane</keyword>